<evidence type="ECO:0000313" key="2">
    <source>
        <dbReference type="EMBL" id="KRT79526.1"/>
    </source>
</evidence>
<dbReference type="EMBL" id="LJIG01022633">
    <property type="protein sequence ID" value="KRT79526.1"/>
    <property type="molecule type" value="Genomic_DNA"/>
</dbReference>
<dbReference type="SUPFAM" id="SSF64268">
    <property type="entry name" value="PX domain"/>
    <property type="match status" value="1"/>
</dbReference>
<evidence type="ECO:0000313" key="3">
    <source>
        <dbReference type="Proteomes" id="UP000051574"/>
    </source>
</evidence>
<protein>
    <recommendedName>
        <fullName evidence="1">PX domain-containing protein</fullName>
    </recommendedName>
</protein>
<gene>
    <name evidence="2" type="ORF">AMK59_7033</name>
</gene>
<dbReference type="Pfam" id="PF00787">
    <property type="entry name" value="PX"/>
    <property type="match status" value="1"/>
</dbReference>
<dbReference type="PROSITE" id="PS50195">
    <property type="entry name" value="PX"/>
    <property type="match status" value="1"/>
</dbReference>
<reference evidence="2 3" key="1">
    <citation type="submission" date="2015-09" db="EMBL/GenBank/DDBJ databases">
        <title>Draft genome of the scarab beetle Oryctes borbonicus.</title>
        <authorList>
            <person name="Meyer J.M."/>
            <person name="Markov G.V."/>
            <person name="Baskaran P."/>
            <person name="Herrmann M."/>
            <person name="Sommer R.J."/>
            <person name="Roedelsperger C."/>
        </authorList>
    </citation>
    <scope>NUCLEOTIDE SEQUENCE [LARGE SCALE GENOMIC DNA]</scope>
    <source>
        <strain evidence="2">OB123</strain>
        <tissue evidence="2">Whole animal</tissue>
    </source>
</reference>
<dbReference type="Proteomes" id="UP000051574">
    <property type="component" value="Unassembled WGS sequence"/>
</dbReference>
<dbReference type="InterPro" id="IPR036871">
    <property type="entry name" value="PX_dom_sf"/>
</dbReference>
<name>A0A0T6AWQ6_9SCAR</name>
<proteinExistence type="predicted"/>
<dbReference type="PANTHER" id="PTHR22775">
    <property type="entry name" value="SORTING NEXIN"/>
    <property type="match status" value="1"/>
</dbReference>
<feature type="domain" description="PX" evidence="1">
    <location>
        <begin position="24"/>
        <end position="153"/>
    </location>
</feature>
<organism evidence="2 3">
    <name type="scientific">Oryctes borbonicus</name>
    <dbReference type="NCBI Taxonomy" id="1629725"/>
    <lineage>
        <taxon>Eukaryota</taxon>
        <taxon>Metazoa</taxon>
        <taxon>Ecdysozoa</taxon>
        <taxon>Arthropoda</taxon>
        <taxon>Hexapoda</taxon>
        <taxon>Insecta</taxon>
        <taxon>Pterygota</taxon>
        <taxon>Neoptera</taxon>
        <taxon>Endopterygota</taxon>
        <taxon>Coleoptera</taxon>
        <taxon>Polyphaga</taxon>
        <taxon>Scarabaeiformia</taxon>
        <taxon>Scarabaeidae</taxon>
        <taxon>Dynastinae</taxon>
        <taxon>Oryctes</taxon>
    </lineage>
</organism>
<evidence type="ECO:0000259" key="1">
    <source>
        <dbReference type="PROSITE" id="PS50195"/>
    </source>
</evidence>
<dbReference type="OrthoDB" id="430293at2759"/>
<dbReference type="FunFam" id="3.30.1520.10:FF:000020">
    <property type="entry name" value="nischarin isoform X1"/>
    <property type="match status" value="1"/>
</dbReference>
<dbReference type="GO" id="GO:0035091">
    <property type="term" value="F:phosphatidylinositol binding"/>
    <property type="evidence" value="ECO:0007669"/>
    <property type="project" value="InterPro"/>
</dbReference>
<dbReference type="InterPro" id="IPR001683">
    <property type="entry name" value="PX_dom"/>
</dbReference>
<accession>A0A0T6AWQ6</accession>
<dbReference type="Gene3D" id="3.30.1520.10">
    <property type="entry name" value="Phox-like domain"/>
    <property type="match status" value="1"/>
</dbReference>
<keyword evidence="3" id="KW-1185">Reference proteome</keyword>
<dbReference type="PANTHER" id="PTHR22775:SF44">
    <property type="entry name" value="SORTING NEXIN-14"/>
    <property type="match status" value="1"/>
</dbReference>
<dbReference type="SMART" id="SM00312">
    <property type="entry name" value="PX"/>
    <property type="match status" value="1"/>
</dbReference>
<comment type="caution">
    <text evidence="2">The sequence shown here is derived from an EMBL/GenBank/DDBJ whole genome shotgun (WGS) entry which is preliminary data.</text>
</comment>
<dbReference type="AlphaFoldDB" id="A0A0T6AWQ6"/>
<sequence>MLVYRTNGKRDTNCYKLLAMACFWKYVNDTYIKIPNVKEIENITFYLIEIRIDTVTWTVSHRYNEFYDLHQTLCSEHGVSKVLLPPKRPIGNKSPTFIENRRQALEVYLQDIFSYLKFTMPRVFIEFLDFHVYDTFYLLKNLASYFYSNADSILKFGKSYKFNPVELYAISVCFKEPFPNTVDADSRYDLSHVLDLCSQLLTLTIEGNPHKYLLSNIQPDLLKIDLSSFKCLQTLIVQEMSLENIYNLGNLRTSLKVLNLTKTSTTNLSQILQCDILHKSQVEDSQVCCISKQNNRRSPLWATDYQYYFPHIKELTLGVLGIADNKEDTYIFKCNINQCNYFVASFGTWLYYRKSR</sequence>